<feature type="compositionally biased region" description="Acidic residues" evidence="2">
    <location>
        <begin position="883"/>
        <end position="908"/>
    </location>
</feature>
<feature type="region of interest" description="Disordered" evidence="2">
    <location>
        <begin position="882"/>
        <end position="929"/>
    </location>
</feature>
<dbReference type="GO" id="GO:0006623">
    <property type="term" value="P:protein targeting to vacuole"/>
    <property type="evidence" value="ECO:0007669"/>
    <property type="project" value="TreeGrafter"/>
</dbReference>
<dbReference type="InterPro" id="IPR026847">
    <property type="entry name" value="VPS13"/>
</dbReference>
<sequence length="1350" mass="148231">MLESLAAWVLNNYLGQYLENLNTDQLSVGLLQGAVEMENVPLRKDALSSLDLPVRVTAGFVGKIRLSIPVRRLSSEPWSISIEQLYVVLGPVRPEEMDADAEEAAARQRQLWQLDAVEATWRAEHEAKQETSYYAASYSSWVNYGSSIVGNIVANLQLKIRDVHVRYEEPGFAVGLTVGALTAQSCDERWVPGFVAECRDNMRFKLLDLQQLDVYWDTQAQMYSDMTIGQLAEVMIAGAHHEFLLSPVTVQARLKRDCSERPLRSRARPRHVLDLQCERLSLSLADKQFQQAVGWARSMEVLDRRRRCLRHRADRPPREAPAAWWRFAILTHLDRIGRRRRHRTWEAACERASLVVRYAAVYREHLRCPATLTAEQRALKLRCESEFEFEALAALREWCMLQEEREAALRREQGAAAAGAGGSGRGLLQSWFPAWGGWYGGAGEEPERQRPELEAALDQMADTLENSSALKRDAVFGQLNFSLKQAEMKLVRAEAGGERRPLFDLAFEKVEVAAESRPRSGSHLLQTSLGALYLHDHATAGSAFPRLVAPQPRAAPAAPLRQLSRLPGLSSLLAPAAEPPLFELHYERRPPGSRADYKLHVTSRSLDVVYNPEALRLMRQFFTARRSDADAERLARLENAARVRYESLKRQTREELMQTWEQMVEGDNIARKTWDVMFNISAPHIILPETLQDPSGLLLVLDFGHLKLHNDMFWEEEARRQAAAAAAGLDDDDADDEDFCTPCSTPQETEPESGATAGSAVPESPSTDTISMATAPEMTPAQAARCELQKKMYDKFSLNFSDLQVLVGRVRDNWRQALAKGSSPMHVLDRFTISLQLERRRLAAADPEWPLVHINGNLSHLMVHVSEQKVHALRTLASRLLLDEEEPVDPPTAGEDDLSEMSGEEDGAGGEHSQPAEDEDGGAGPSEPASDAARLLVVQFATGQMSLAVQSRGRAVAELQVCGARGQLTRRRRRLQLALSVHSLLLVDALQTYGADFEILVASHRGVGVDSVSGSLLDSEPCSPCSPASPTGVDRSTSPVSLTQAVNQKLQSATLRVVSPDPGGGGADPPPPTAAAAPAAGAAPEPGLSHTHDALITLDVTIVLPTPGQTPSQTFRTVSMRFNTLDVIANQETIVELAGFLNRISTPPDPVSAGKPLSRPAEADGRAASPLGDWLSGSASSPPPPAEPETENTPTSSRTELTFDFHKLNVLLLRSVSDRFGLTGRKVATATVSGARIQATLSDQLAVSGALGGLQVRELSPAAHRHPCVLSVGFDPVVEQSQDLLRRLNADLYRDSEQCPRALQFTARRPAGAEGTAQLEVRLASVCYTHSAPFLVELGGCVDEFKQYVT</sequence>
<accession>A0A6A4X2A3</accession>
<dbReference type="GO" id="GO:0007005">
    <property type="term" value="P:mitochondrion organization"/>
    <property type="evidence" value="ECO:0007669"/>
    <property type="project" value="TreeGrafter"/>
</dbReference>
<dbReference type="GO" id="GO:0045053">
    <property type="term" value="P:protein retention in Golgi apparatus"/>
    <property type="evidence" value="ECO:0007669"/>
    <property type="project" value="TreeGrafter"/>
</dbReference>
<feature type="region of interest" description="Disordered" evidence="2">
    <location>
        <begin position="724"/>
        <end position="767"/>
    </location>
</feature>
<comment type="caution">
    <text evidence="4">The sequence shown here is derived from an EMBL/GenBank/DDBJ whole genome shotgun (WGS) entry which is preliminary data.</text>
</comment>
<dbReference type="PANTHER" id="PTHR16166">
    <property type="entry name" value="VACUOLAR PROTEIN SORTING-ASSOCIATED PROTEIN VPS13"/>
    <property type="match status" value="1"/>
</dbReference>
<feature type="compositionally biased region" description="Low complexity" evidence="2">
    <location>
        <begin position="1074"/>
        <end position="1087"/>
    </location>
</feature>
<dbReference type="InterPro" id="IPR026854">
    <property type="entry name" value="VPS13_N"/>
</dbReference>
<protein>
    <submittedName>
        <fullName evidence="4">Vacuolar protein sorting-associated protein 13D</fullName>
    </submittedName>
</protein>
<keyword evidence="5" id="KW-1185">Reference proteome</keyword>
<evidence type="ECO:0000256" key="2">
    <source>
        <dbReference type="SAM" id="MobiDB-lite"/>
    </source>
</evidence>
<evidence type="ECO:0000259" key="3">
    <source>
        <dbReference type="Pfam" id="PF12624"/>
    </source>
</evidence>
<evidence type="ECO:0000256" key="1">
    <source>
        <dbReference type="ARBA" id="ARBA00022448"/>
    </source>
</evidence>
<name>A0A6A4X2A3_AMPAM</name>
<feature type="domain" description="Chorein N-terminal" evidence="3">
    <location>
        <begin position="1"/>
        <end position="882"/>
    </location>
</feature>
<feature type="compositionally biased region" description="Low complexity" evidence="2">
    <location>
        <begin position="1019"/>
        <end position="1030"/>
    </location>
</feature>
<feature type="compositionally biased region" description="Acidic residues" evidence="2">
    <location>
        <begin position="729"/>
        <end position="739"/>
    </location>
</feature>
<evidence type="ECO:0000313" key="5">
    <source>
        <dbReference type="Proteomes" id="UP000440578"/>
    </source>
</evidence>
<proteinExistence type="predicted"/>
<feature type="region of interest" description="Disordered" evidence="2">
    <location>
        <begin position="1016"/>
        <end position="1041"/>
    </location>
</feature>
<dbReference type="OrthoDB" id="272810at2759"/>
<feature type="region of interest" description="Disordered" evidence="2">
    <location>
        <begin position="1056"/>
        <end position="1089"/>
    </location>
</feature>
<feature type="region of interest" description="Disordered" evidence="2">
    <location>
        <begin position="1145"/>
        <end position="1198"/>
    </location>
</feature>
<dbReference type="Proteomes" id="UP000440578">
    <property type="component" value="Unassembled WGS sequence"/>
</dbReference>
<dbReference type="PANTHER" id="PTHR16166:SF141">
    <property type="entry name" value="INTERMEMBRANE LIPID TRANSFER PROTEIN VPS13D"/>
    <property type="match status" value="1"/>
</dbReference>
<evidence type="ECO:0000313" key="4">
    <source>
        <dbReference type="EMBL" id="KAF0308521.1"/>
    </source>
</evidence>
<dbReference type="EMBL" id="VIIS01000481">
    <property type="protein sequence ID" value="KAF0308521.1"/>
    <property type="molecule type" value="Genomic_DNA"/>
</dbReference>
<keyword evidence="1" id="KW-0813">Transport</keyword>
<organism evidence="4 5">
    <name type="scientific">Amphibalanus amphitrite</name>
    <name type="common">Striped barnacle</name>
    <name type="synonym">Balanus amphitrite</name>
    <dbReference type="NCBI Taxonomy" id="1232801"/>
    <lineage>
        <taxon>Eukaryota</taxon>
        <taxon>Metazoa</taxon>
        <taxon>Ecdysozoa</taxon>
        <taxon>Arthropoda</taxon>
        <taxon>Crustacea</taxon>
        <taxon>Multicrustacea</taxon>
        <taxon>Cirripedia</taxon>
        <taxon>Thoracica</taxon>
        <taxon>Thoracicalcarea</taxon>
        <taxon>Balanomorpha</taxon>
        <taxon>Balanoidea</taxon>
        <taxon>Balanidae</taxon>
        <taxon>Amphibalaninae</taxon>
        <taxon>Amphibalanus</taxon>
    </lineage>
</organism>
<reference evidence="4 5" key="1">
    <citation type="submission" date="2019-07" db="EMBL/GenBank/DDBJ databases">
        <title>Draft genome assembly of a fouling barnacle, Amphibalanus amphitrite (Darwin, 1854): The first reference genome for Thecostraca.</title>
        <authorList>
            <person name="Kim W."/>
        </authorList>
    </citation>
    <scope>NUCLEOTIDE SEQUENCE [LARGE SCALE GENOMIC DNA]</scope>
    <source>
        <strain evidence="4">SNU_AA5</strain>
        <tissue evidence="4">Soma without cirri and trophi</tissue>
    </source>
</reference>
<gene>
    <name evidence="4" type="primary">VPS13D_2</name>
    <name evidence="4" type="ORF">FJT64_002154</name>
</gene>
<dbReference type="Pfam" id="PF12624">
    <property type="entry name" value="VPS13_N"/>
    <property type="match status" value="1"/>
</dbReference>